<evidence type="ECO:0000256" key="1">
    <source>
        <dbReference type="ARBA" id="ARBA00004496"/>
    </source>
</evidence>
<dbReference type="InterPro" id="IPR023584">
    <property type="entry name" value="Ribosome_recyc_fac_dom"/>
</dbReference>
<dbReference type="GO" id="GO:0005737">
    <property type="term" value="C:cytoplasm"/>
    <property type="evidence" value="ECO:0007669"/>
    <property type="project" value="UniProtKB-SubCell"/>
</dbReference>
<evidence type="ECO:0000256" key="2">
    <source>
        <dbReference type="ARBA" id="ARBA00005912"/>
    </source>
</evidence>
<feature type="domain" description="Ribosome recycling factor" evidence="7">
    <location>
        <begin position="19"/>
        <end position="182"/>
    </location>
</feature>
<dbReference type="CDD" id="cd00520">
    <property type="entry name" value="RRF"/>
    <property type="match status" value="1"/>
</dbReference>
<dbReference type="PANTHER" id="PTHR20982:SF3">
    <property type="entry name" value="MITOCHONDRIAL RIBOSOME RECYCLING FACTOR PSEUDO 1"/>
    <property type="match status" value="1"/>
</dbReference>
<keyword evidence="6" id="KW-0175">Coiled coil</keyword>
<accession>D7CV62</accession>
<sequence>MKAVLDEARTRMQKSLEAFENNIAAVRTGRANPAILNRIQVNYYGAQTPLNQLATVSSPDARTLVITPFDKSVAKDIEKAIRESDLGFNPNNRGDSLFISVPPLNDERRRALVKQVKTMAEEARVAVRNVRRDANEELKEMRKENLLTDDELRQGENDVQRLTDEFVGQIDKRVKSKEEDIMAV</sequence>
<dbReference type="Gene3D" id="3.30.1360.40">
    <property type="match status" value="1"/>
</dbReference>
<evidence type="ECO:0000256" key="4">
    <source>
        <dbReference type="ARBA" id="ARBA00022917"/>
    </source>
</evidence>
<dbReference type="GO" id="GO:0006415">
    <property type="term" value="P:translational termination"/>
    <property type="evidence" value="ECO:0007669"/>
    <property type="project" value="UniProtKB-UniRule"/>
</dbReference>
<comment type="subcellular location">
    <subcellularLocation>
        <location evidence="1 5">Cytoplasm</location>
    </subcellularLocation>
</comment>
<dbReference type="HOGENOM" id="CLU_073981_2_0_0"/>
<dbReference type="FunFam" id="1.10.132.20:FF:000001">
    <property type="entry name" value="Ribosome-recycling factor"/>
    <property type="match status" value="1"/>
</dbReference>
<feature type="coiled-coil region" evidence="6">
    <location>
        <begin position="120"/>
        <end position="151"/>
    </location>
</feature>
<dbReference type="InterPro" id="IPR036191">
    <property type="entry name" value="RRF_sf"/>
</dbReference>
<dbReference type="Proteomes" id="UP000000379">
    <property type="component" value="Chromosome"/>
</dbReference>
<evidence type="ECO:0000259" key="7">
    <source>
        <dbReference type="Pfam" id="PF01765"/>
    </source>
</evidence>
<dbReference type="GO" id="GO:0043023">
    <property type="term" value="F:ribosomal large subunit binding"/>
    <property type="evidence" value="ECO:0007669"/>
    <property type="project" value="TreeGrafter"/>
</dbReference>
<dbReference type="OrthoDB" id="9804006at2"/>
<keyword evidence="4 5" id="KW-0648">Protein biosynthesis</keyword>
<dbReference type="Pfam" id="PF01765">
    <property type="entry name" value="RRF"/>
    <property type="match status" value="1"/>
</dbReference>
<evidence type="ECO:0000256" key="5">
    <source>
        <dbReference type="HAMAP-Rule" id="MF_00040"/>
    </source>
</evidence>
<dbReference type="FunFam" id="3.30.1360.40:FF:000001">
    <property type="entry name" value="Ribosome-recycling factor"/>
    <property type="match status" value="1"/>
</dbReference>
<dbReference type="RefSeq" id="WP_013179248.1">
    <property type="nucleotide sequence ID" value="NC_014221.1"/>
</dbReference>
<organism evidence="8 9">
    <name type="scientific">Truepera radiovictrix (strain DSM 17093 / CIP 108686 / LMG 22925 / RQ-24)</name>
    <dbReference type="NCBI Taxonomy" id="649638"/>
    <lineage>
        <taxon>Bacteria</taxon>
        <taxon>Thermotogati</taxon>
        <taxon>Deinococcota</taxon>
        <taxon>Deinococci</taxon>
        <taxon>Trueperales</taxon>
        <taxon>Trueperaceae</taxon>
        <taxon>Truepera</taxon>
    </lineage>
</organism>
<keyword evidence="3 5" id="KW-0963">Cytoplasm</keyword>
<evidence type="ECO:0000313" key="8">
    <source>
        <dbReference type="EMBL" id="ADI15889.1"/>
    </source>
</evidence>
<name>D7CV62_TRURR</name>
<dbReference type="eggNOG" id="COG0233">
    <property type="taxonomic scope" value="Bacteria"/>
</dbReference>
<comment type="similarity">
    <text evidence="2 5">Belongs to the RRF family.</text>
</comment>
<dbReference type="STRING" id="649638.Trad_2787"/>
<dbReference type="InterPro" id="IPR002661">
    <property type="entry name" value="Ribosome_recyc_fac"/>
</dbReference>
<proteinExistence type="inferred from homology"/>
<gene>
    <name evidence="5" type="primary">frr</name>
    <name evidence="8" type="ordered locus">Trad_2787</name>
</gene>
<dbReference type="PANTHER" id="PTHR20982">
    <property type="entry name" value="RIBOSOME RECYCLING FACTOR"/>
    <property type="match status" value="1"/>
</dbReference>
<dbReference type="HAMAP" id="MF_00040">
    <property type="entry name" value="RRF"/>
    <property type="match status" value="1"/>
</dbReference>
<reference evidence="8 9" key="2">
    <citation type="journal article" date="2011" name="Stand. Genomic Sci.">
        <title>Complete genome sequence of Truepera radiovictrix type strain (RQ-24).</title>
        <authorList>
            <person name="Ivanova N."/>
            <person name="Rohde C."/>
            <person name="Munk C."/>
            <person name="Nolan M."/>
            <person name="Lucas S."/>
            <person name="Del Rio T.G."/>
            <person name="Tice H."/>
            <person name="Deshpande S."/>
            <person name="Cheng J.F."/>
            <person name="Tapia R."/>
            <person name="Han C."/>
            <person name="Goodwin L."/>
            <person name="Pitluck S."/>
            <person name="Liolios K."/>
            <person name="Mavromatis K."/>
            <person name="Mikhailova N."/>
            <person name="Pati A."/>
            <person name="Chen A."/>
            <person name="Palaniappan K."/>
            <person name="Land M."/>
            <person name="Hauser L."/>
            <person name="Chang Y.J."/>
            <person name="Jeffries C.D."/>
            <person name="Brambilla E."/>
            <person name="Rohde M."/>
            <person name="Goker M."/>
            <person name="Tindall B.J."/>
            <person name="Woyke T."/>
            <person name="Bristow J."/>
            <person name="Eisen J.A."/>
            <person name="Markowitz V."/>
            <person name="Hugenholtz P."/>
            <person name="Kyrpides N.C."/>
            <person name="Klenk H.P."/>
            <person name="Lapidus A."/>
        </authorList>
    </citation>
    <scope>NUCLEOTIDE SEQUENCE [LARGE SCALE GENOMIC DNA]</scope>
    <source>
        <strain evidence="9">DSM 17093 / CIP 108686 / LMG 22925 / RQ-24</strain>
    </source>
</reference>
<evidence type="ECO:0000313" key="9">
    <source>
        <dbReference type="Proteomes" id="UP000000379"/>
    </source>
</evidence>
<dbReference type="AlphaFoldDB" id="D7CV62"/>
<evidence type="ECO:0000256" key="6">
    <source>
        <dbReference type="SAM" id="Coils"/>
    </source>
</evidence>
<dbReference type="SUPFAM" id="SSF55194">
    <property type="entry name" value="Ribosome recycling factor, RRF"/>
    <property type="match status" value="1"/>
</dbReference>
<protein>
    <recommendedName>
        <fullName evidence="5">Ribosome-recycling factor</fullName>
        <shortName evidence="5">RRF</shortName>
    </recommendedName>
    <alternativeName>
        <fullName evidence="5">Ribosome-releasing factor</fullName>
    </alternativeName>
</protein>
<dbReference type="Gene3D" id="1.10.132.20">
    <property type="entry name" value="Ribosome-recycling factor"/>
    <property type="match status" value="1"/>
</dbReference>
<evidence type="ECO:0000256" key="3">
    <source>
        <dbReference type="ARBA" id="ARBA00022490"/>
    </source>
</evidence>
<dbReference type="EMBL" id="CP002049">
    <property type="protein sequence ID" value="ADI15889.1"/>
    <property type="molecule type" value="Genomic_DNA"/>
</dbReference>
<dbReference type="NCBIfam" id="TIGR00496">
    <property type="entry name" value="frr"/>
    <property type="match status" value="1"/>
</dbReference>
<reference evidence="9" key="1">
    <citation type="submission" date="2010-05" db="EMBL/GenBank/DDBJ databases">
        <title>The complete genome of Truepera radiovictris DSM 17093.</title>
        <authorList>
            <consortium name="US DOE Joint Genome Institute (JGI-PGF)"/>
            <person name="Lucas S."/>
            <person name="Copeland A."/>
            <person name="Lapidus A."/>
            <person name="Glavina del Rio T."/>
            <person name="Dalin E."/>
            <person name="Tice H."/>
            <person name="Bruce D."/>
            <person name="Goodwin L."/>
            <person name="Pitluck S."/>
            <person name="Kyrpides N."/>
            <person name="Mavromatis K."/>
            <person name="Ovchinnikova G."/>
            <person name="Munk A.C."/>
            <person name="Detter J.C."/>
            <person name="Han C."/>
            <person name="Tapia R."/>
            <person name="Land M."/>
            <person name="Hauser L."/>
            <person name="Markowitz V."/>
            <person name="Cheng J.-F."/>
            <person name="Hugenholtz P."/>
            <person name="Woyke T."/>
            <person name="Wu D."/>
            <person name="Tindall B."/>
            <person name="Pomrenke H.G."/>
            <person name="Brambilla E."/>
            <person name="Klenk H.-P."/>
            <person name="Eisen J.A."/>
        </authorList>
    </citation>
    <scope>NUCLEOTIDE SEQUENCE [LARGE SCALE GENOMIC DNA]</scope>
    <source>
        <strain evidence="9">DSM 17093 / CIP 108686 / LMG 22925 / RQ-24</strain>
    </source>
</reference>
<comment type="function">
    <text evidence="5">Responsible for the release of ribosomes from messenger RNA at the termination of protein biosynthesis. May increase the efficiency of translation by recycling ribosomes from one round of translation to another.</text>
</comment>
<keyword evidence="9" id="KW-1185">Reference proteome</keyword>
<dbReference type="KEGG" id="tra:Trad_2787"/>